<dbReference type="EMBL" id="CACRXK020012772">
    <property type="protein sequence ID" value="CAB4023974.1"/>
    <property type="molecule type" value="Genomic_DNA"/>
</dbReference>
<proteinExistence type="predicted"/>
<protein>
    <submittedName>
        <fullName evidence="1">Uncharacterized protein</fullName>
    </submittedName>
</protein>
<accession>A0A7D9J826</accession>
<name>A0A7D9J826_PARCT</name>
<reference evidence="1" key="1">
    <citation type="submission" date="2020-04" db="EMBL/GenBank/DDBJ databases">
        <authorList>
            <person name="Alioto T."/>
            <person name="Alioto T."/>
            <person name="Gomez Garrido J."/>
        </authorList>
    </citation>
    <scope>NUCLEOTIDE SEQUENCE</scope>
    <source>
        <strain evidence="1">A484AB</strain>
    </source>
</reference>
<dbReference type="SUPFAM" id="SSF51735">
    <property type="entry name" value="NAD(P)-binding Rossmann-fold domains"/>
    <property type="match status" value="1"/>
</dbReference>
<keyword evidence="2" id="KW-1185">Reference proteome</keyword>
<dbReference type="Gene3D" id="3.40.50.720">
    <property type="entry name" value="NAD(P)-binding Rossmann-like Domain"/>
    <property type="match status" value="1"/>
</dbReference>
<evidence type="ECO:0000313" key="1">
    <source>
        <dbReference type="EMBL" id="CAB4023974.1"/>
    </source>
</evidence>
<dbReference type="Proteomes" id="UP001152795">
    <property type="component" value="Unassembled WGS sequence"/>
</dbReference>
<dbReference type="InterPro" id="IPR036291">
    <property type="entry name" value="NAD(P)-bd_dom_sf"/>
</dbReference>
<comment type="caution">
    <text evidence="1">The sequence shown here is derived from an EMBL/GenBank/DDBJ whole genome shotgun (WGS) entry which is preliminary data.</text>
</comment>
<dbReference type="AlphaFoldDB" id="A0A7D9J826"/>
<dbReference type="OrthoDB" id="6408865at2759"/>
<organism evidence="1 2">
    <name type="scientific">Paramuricea clavata</name>
    <name type="common">Red gorgonian</name>
    <name type="synonym">Violescent sea-whip</name>
    <dbReference type="NCBI Taxonomy" id="317549"/>
    <lineage>
        <taxon>Eukaryota</taxon>
        <taxon>Metazoa</taxon>
        <taxon>Cnidaria</taxon>
        <taxon>Anthozoa</taxon>
        <taxon>Octocorallia</taxon>
        <taxon>Malacalcyonacea</taxon>
        <taxon>Plexauridae</taxon>
        <taxon>Paramuricea</taxon>
    </lineage>
</organism>
<gene>
    <name evidence="1" type="ORF">PACLA_8A079806</name>
</gene>
<evidence type="ECO:0000313" key="2">
    <source>
        <dbReference type="Proteomes" id="UP001152795"/>
    </source>
</evidence>
<feature type="non-terminal residue" evidence="1">
    <location>
        <position position="100"/>
    </location>
</feature>
<sequence>SSPRDHGVRVNCICPAGVYTDMVSSFLNSTWEGRYKPPQELVDHMPKTDEAARKKYLKPSDVGNEVMKLINDESKNGQVLLITKDPEGPTQVKVENIELK</sequence>